<dbReference type="InterPro" id="IPR022346">
    <property type="entry name" value="T2SS_GspH"/>
</dbReference>
<evidence type="ECO:0000256" key="8">
    <source>
        <dbReference type="ARBA" id="ARBA00023136"/>
    </source>
</evidence>
<dbReference type="InterPro" id="IPR045584">
    <property type="entry name" value="Pilin-like"/>
</dbReference>
<organism evidence="13 14">
    <name type="scientific">Pseudomonas matsuisoli</name>
    <dbReference type="NCBI Taxonomy" id="1515666"/>
    <lineage>
        <taxon>Bacteria</taxon>
        <taxon>Pseudomonadati</taxon>
        <taxon>Pseudomonadota</taxon>
        <taxon>Gammaproteobacteria</taxon>
        <taxon>Pseudomonadales</taxon>
        <taxon>Pseudomonadaceae</taxon>
        <taxon>Pseudomonas</taxon>
    </lineage>
</organism>
<protein>
    <recommendedName>
        <fullName evidence="2">Type II secretion system protein H</fullName>
    </recommendedName>
    <alternativeName>
        <fullName evidence="10">General secretion pathway protein H</fullName>
    </alternativeName>
</protein>
<keyword evidence="3" id="KW-1003">Cell membrane</keyword>
<evidence type="ECO:0000256" key="10">
    <source>
        <dbReference type="ARBA" id="ARBA00030775"/>
    </source>
</evidence>
<dbReference type="NCBIfam" id="TIGR02532">
    <property type="entry name" value="IV_pilin_GFxxxE"/>
    <property type="match status" value="1"/>
</dbReference>
<reference evidence="13" key="1">
    <citation type="journal article" date="2014" name="Int. J. Syst. Evol. Microbiol.">
        <title>Complete genome sequence of Corynebacterium casei LMG S-19264T (=DSM 44701T), isolated from a smear-ripened cheese.</title>
        <authorList>
            <consortium name="US DOE Joint Genome Institute (JGI-PGF)"/>
            <person name="Walter F."/>
            <person name="Albersmeier A."/>
            <person name="Kalinowski J."/>
            <person name="Ruckert C."/>
        </authorList>
    </citation>
    <scope>NUCLEOTIDE SEQUENCE</scope>
    <source>
        <strain evidence="13">JCM 30078</strain>
    </source>
</reference>
<proteinExistence type="inferred from homology"/>
<keyword evidence="8 11" id="KW-0472">Membrane</keyword>
<dbReference type="GO" id="GO:0015628">
    <property type="term" value="P:protein secretion by the type II secretion system"/>
    <property type="evidence" value="ECO:0007669"/>
    <property type="project" value="InterPro"/>
</dbReference>
<dbReference type="PRINTS" id="PR00885">
    <property type="entry name" value="BCTERIALGSPH"/>
</dbReference>
<reference evidence="13" key="2">
    <citation type="submission" date="2020-09" db="EMBL/GenBank/DDBJ databases">
        <authorList>
            <person name="Sun Q."/>
            <person name="Ohkuma M."/>
        </authorList>
    </citation>
    <scope>NUCLEOTIDE SEQUENCE</scope>
    <source>
        <strain evidence="13">JCM 30078</strain>
    </source>
</reference>
<evidence type="ECO:0000313" key="13">
    <source>
        <dbReference type="EMBL" id="GGK07199.1"/>
    </source>
</evidence>
<keyword evidence="7 11" id="KW-1133">Transmembrane helix</keyword>
<dbReference type="Gene3D" id="3.55.40.10">
    <property type="entry name" value="minor pseudopilin epsh domain"/>
    <property type="match status" value="1"/>
</dbReference>
<dbReference type="RefSeq" id="WP_188985336.1">
    <property type="nucleotide sequence ID" value="NZ_BMPO01000009.1"/>
</dbReference>
<keyword evidence="14" id="KW-1185">Reference proteome</keyword>
<dbReference type="InterPro" id="IPR002416">
    <property type="entry name" value="T2SS_protein-GspH"/>
</dbReference>
<evidence type="ECO:0000256" key="4">
    <source>
        <dbReference type="ARBA" id="ARBA00022481"/>
    </source>
</evidence>
<gene>
    <name evidence="13" type="ORF">GCM10009304_36780</name>
</gene>
<evidence type="ECO:0000259" key="12">
    <source>
        <dbReference type="Pfam" id="PF12019"/>
    </source>
</evidence>
<comment type="subcellular location">
    <subcellularLocation>
        <location evidence="1">Cell inner membrane</location>
        <topology evidence="1">Single-pass membrane protein</topology>
    </subcellularLocation>
</comment>
<keyword evidence="4" id="KW-0488">Methylation</keyword>
<sequence>MKRRRLQAGFTLLELMIVLLVIGLMTGIGIALLGDSAGQRQRAKLGSLASEFRLARETALRTGQVIGWYLADDSYRYLRLRATPQGPRWSDLNDDGLRDGAWPTDFALAGPRSAAPQMVWLPNGESEGARLQFRSEARTYVVSVSRLGTVSVDDQ</sequence>
<evidence type="ECO:0000256" key="3">
    <source>
        <dbReference type="ARBA" id="ARBA00022475"/>
    </source>
</evidence>
<dbReference type="Pfam" id="PF07963">
    <property type="entry name" value="N_methyl"/>
    <property type="match status" value="1"/>
</dbReference>
<comment type="similarity">
    <text evidence="9">Belongs to the GSP H family.</text>
</comment>
<dbReference type="SUPFAM" id="SSF54523">
    <property type="entry name" value="Pili subunits"/>
    <property type="match status" value="1"/>
</dbReference>
<name>A0A917Q2E6_9PSED</name>
<evidence type="ECO:0000313" key="14">
    <source>
        <dbReference type="Proteomes" id="UP000635983"/>
    </source>
</evidence>
<feature type="domain" description="General secretion pathway GspH" evidence="12">
    <location>
        <begin position="47"/>
        <end position="148"/>
    </location>
</feature>
<evidence type="ECO:0000256" key="6">
    <source>
        <dbReference type="ARBA" id="ARBA00022692"/>
    </source>
</evidence>
<evidence type="ECO:0000256" key="5">
    <source>
        <dbReference type="ARBA" id="ARBA00022519"/>
    </source>
</evidence>
<evidence type="ECO:0000256" key="11">
    <source>
        <dbReference type="SAM" id="Phobius"/>
    </source>
</evidence>
<feature type="transmembrane region" description="Helical" evidence="11">
    <location>
        <begin position="12"/>
        <end position="34"/>
    </location>
</feature>
<keyword evidence="5" id="KW-0997">Cell inner membrane</keyword>
<evidence type="ECO:0000256" key="2">
    <source>
        <dbReference type="ARBA" id="ARBA00021549"/>
    </source>
</evidence>
<keyword evidence="6 11" id="KW-0812">Transmembrane</keyword>
<dbReference type="GO" id="GO:0005886">
    <property type="term" value="C:plasma membrane"/>
    <property type="evidence" value="ECO:0007669"/>
    <property type="project" value="UniProtKB-SubCell"/>
</dbReference>
<dbReference type="GO" id="GO:0015627">
    <property type="term" value="C:type II protein secretion system complex"/>
    <property type="evidence" value="ECO:0007669"/>
    <property type="project" value="InterPro"/>
</dbReference>
<dbReference type="EMBL" id="BMPO01000009">
    <property type="protein sequence ID" value="GGK07199.1"/>
    <property type="molecule type" value="Genomic_DNA"/>
</dbReference>
<dbReference type="InterPro" id="IPR012902">
    <property type="entry name" value="N_methyl_site"/>
</dbReference>
<accession>A0A917Q2E6</accession>
<evidence type="ECO:0000256" key="9">
    <source>
        <dbReference type="ARBA" id="ARBA00025772"/>
    </source>
</evidence>
<dbReference type="Proteomes" id="UP000635983">
    <property type="component" value="Unassembled WGS sequence"/>
</dbReference>
<dbReference type="AlphaFoldDB" id="A0A917Q2E6"/>
<comment type="caution">
    <text evidence="13">The sequence shown here is derived from an EMBL/GenBank/DDBJ whole genome shotgun (WGS) entry which is preliminary data.</text>
</comment>
<dbReference type="Pfam" id="PF12019">
    <property type="entry name" value="GspH"/>
    <property type="match status" value="1"/>
</dbReference>
<evidence type="ECO:0000256" key="7">
    <source>
        <dbReference type="ARBA" id="ARBA00022989"/>
    </source>
</evidence>
<evidence type="ECO:0000256" key="1">
    <source>
        <dbReference type="ARBA" id="ARBA00004377"/>
    </source>
</evidence>